<feature type="DNA-binding region" description="Homeobox" evidence="6">
    <location>
        <begin position="9"/>
        <end position="68"/>
    </location>
</feature>
<keyword evidence="5 6" id="KW-0539">Nucleus</keyword>
<dbReference type="GO" id="GO:0005634">
    <property type="term" value="C:nucleus"/>
    <property type="evidence" value="ECO:0007669"/>
    <property type="project" value="UniProtKB-SubCell"/>
</dbReference>
<feature type="compositionally biased region" description="Polar residues" evidence="8">
    <location>
        <begin position="183"/>
        <end position="192"/>
    </location>
</feature>
<dbReference type="PROSITE" id="PS50071">
    <property type="entry name" value="HOMEOBOX_2"/>
    <property type="match status" value="1"/>
</dbReference>
<dbReference type="CDD" id="cd00086">
    <property type="entry name" value="homeodomain"/>
    <property type="match status" value="1"/>
</dbReference>
<dbReference type="SUPFAM" id="SSF46689">
    <property type="entry name" value="Homeodomain-like"/>
    <property type="match status" value="1"/>
</dbReference>
<dbReference type="GO" id="GO:0000978">
    <property type="term" value="F:RNA polymerase II cis-regulatory region sequence-specific DNA binding"/>
    <property type="evidence" value="ECO:0007669"/>
    <property type="project" value="TreeGrafter"/>
</dbReference>
<dbReference type="AlphaFoldDB" id="A0A5N5STP7"/>
<evidence type="ECO:0000256" key="3">
    <source>
        <dbReference type="ARBA" id="ARBA00023125"/>
    </source>
</evidence>
<dbReference type="SMART" id="SM00389">
    <property type="entry name" value="HOX"/>
    <property type="match status" value="1"/>
</dbReference>
<dbReference type="Gene3D" id="1.10.10.60">
    <property type="entry name" value="Homeodomain-like"/>
    <property type="match status" value="1"/>
</dbReference>
<evidence type="ECO:0000256" key="2">
    <source>
        <dbReference type="ARBA" id="ARBA00022473"/>
    </source>
</evidence>
<keyword evidence="3 6" id="KW-0238">DNA-binding</keyword>
<gene>
    <name evidence="10" type="primary">Otx1</name>
    <name evidence="10" type="ORF">Anas_02185</name>
</gene>
<keyword evidence="2" id="KW-0217">Developmental protein</keyword>
<dbReference type="GO" id="GO:0000981">
    <property type="term" value="F:DNA-binding transcription factor activity, RNA polymerase II-specific"/>
    <property type="evidence" value="ECO:0007669"/>
    <property type="project" value="InterPro"/>
</dbReference>
<evidence type="ECO:0000313" key="11">
    <source>
        <dbReference type="Proteomes" id="UP000326759"/>
    </source>
</evidence>
<comment type="subcellular location">
    <subcellularLocation>
        <location evidence="1 6 7">Nucleus</location>
    </subcellularLocation>
</comment>
<dbReference type="Pfam" id="PF00046">
    <property type="entry name" value="Homeodomain"/>
    <property type="match status" value="1"/>
</dbReference>
<proteinExistence type="predicted"/>
<feature type="compositionally biased region" description="Low complexity" evidence="8">
    <location>
        <begin position="155"/>
        <end position="166"/>
    </location>
</feature>
<name>A0A5N5STP7_9CRUS</name>
<feature type="domain" description="Homeobox" evidence="9">
    <location>
        <begin position="7"/>
        <end position="67"/>
    </location>
</feature>
<dbReference type="InterPro" id="IPR001356">
    <property type="entry name" value="HD"/>
</dbReference>
<sequence length="316" mass="34578">SSGPPTRKQRRERTTFTRAQLDILENLFARTRYPDIFMREEVAIKINLPESRVQVWFKNRRAKCRQQSQQQNNSGNNTGTTTVGPTTTTASGTSTTVGVTTTTNTVAETTKVTSVRPKKTKSPATPSPAPLQVKSEPRTGSPAYKPPSVSPASANTPPSNQTPTPTHASYGSFQPPATGVTDPGNSYTTLWPSNPLRNISDLHVSASNCMQTPSAYHMPTSKSSHTSWNPQNYSPSTYYGNMSMEYLPPHMPSHGQFGHVPNQIGSFQQMQNHVMSSHGMMGSQHYSRPHAVSSIQGVTSTTAQDCMDFSEKFQVL</sequence>
<evidence type="ECO:0000256" key="5">
    <source>
        <dbReference type="ARBA" id="ARBA00023242"/>
    </source>
</evidence>
<dbReference type="PANTHER" id="PTHR45793">
    <property type="entry name" value="HOMEOBOX PROTEIN"/>
    <property type="match status" value="1"/>
</dbReference>
<evidence type="ECO:0000313" key="10">
    <source>
        <dbReference type="EMBL" id="KAB7497059.1"/>
    </source>
</evidence>
<dbReference type="OrthoDB" id="6159439at2759"/>
<organism evidence="10 11">
    <name type="scientific">Armadillidium nasatum</name>
    <dbReference type="NCBI Taxonomy" id="96803"/>
    <lineage>
        <taxon>Eukaryota</taxon>
        <taxon>Metazoa</taxon>
        <taxon>Ecdysozoa</taxon>
        <taxon>Arthropoda</taxon>
        <taxon>Crustacea</taxon>
        <taxon>Multicrustacea</taxon>
        <taxon>Malacostraca</taxon>
        <taxon>Eumalacostraca</taxon>
        <taxon>Peracarida</taxon>
        <taxon>Isopoda</taxon>
        <taxon>Oniscidea</taxon>
        <taxon>Crinocheta</taxon>
        <taxon>Armadillidiidae</taxon>
        <taxon>Armadillidium</taxon>
    </lineage>
</organism>
<comment type="caution">
    <text evidence="10">The sequence shown here is derived from an EMBL/GenBank/DDBJ whole genome shotgun (WGS) entry which is preliminary data.</text>
</comment>
<feature type="compositionally biased region" description="Low complexity" evidence="8">
    <location>
        <begin position="66"/>
        <end position="114"/>
    </location>
</feature>
<evidence type="ECO:0000256" key="1">
    <source>
        <dbReference type="ARBA" id="ARBA00004123"/>
    </source>
</evidence>
<dbReference type="EMBL" id="SEYY01020747">
    <property type="protein sequence ID" value="KAB7497059.1"/>
    <property type="molecule type" value="Genomic_DNA"/>
</dbReference>
<evidence type="ECO:0000259" key="9">
    <source>
        <dbReference type="PROSITE" id="PS50071"/>
    </source>
</evidence>
<evidence type="ECO:0000256" key="6">
    <source>
        <dbReference type="PROSITE-ProRule" id="PRU00108"/>
    </source>
</evidence>
<feature type="non-terminal residue" evidence="10">
    <location>
        <position position="1"/>
    </location>
</feature>
<keyword evidence="11" id="KW-1185">Reference proteome</keyword>
<dbReference type="InterPro" id="IPR009057">
    <property type="entry name" value="Homeodomain-like_sf"/>
</dbReference>
<keyword evidence="4 6" id="KW-0371">Homeobox</keyword>
<dbReference type="InterPro" id="IPR017970">
    <property type="entry name" value="Homeobox_CS"/>
</dbReference>
<accession>A0A5N5STP7</accession>
<dbReference type="FunFam" id="1.10.10.60:FF:000142">
    <property type="entry name" value="homeobox protein OTX2 isoform X2"/>
    <property type="match status" value="1"/>
</dbReference>
<evidence type="ECO:0000256" key="8">
    <source>
        <dbReference type="SAM" id="MobiDB-lite"/>
    </source>
</evidence>
<feature type="region of interest" description="Disordered" evidence="8">
    <location>
        <begin position="64"/>
        <end position="192"/>
    </location>
</feature>
<dbReference type="PROSITE" id="PS00027">
    <property type="entry name" value="HOMEOBOX_1"/>
    <property type="match status" value="1"/>
</dbReference>
<protein>
    <submittedName>
        <fullName evidence="10">Homeobox protein OTX1</fullName>
    </submittedName>
</protein>
<evidence type="ECO:0000256" key="4">
    <source>
        <dbReference type="ARBA" id="ARBA00023155"/>
    </source>
</evidence>
<reference evidence="10 11" key="1">
    <citation type="journal article" date="2019" name="PLoS Biol.">
        <title>Sex chromosomes control vertical transmission of feminizing Wolbachia symbionts in an isopod.</title>
        <authorList>
            <person name="Becking T."/>
            <person name="Chebbi M.A."/>
            <person name="Giraud I."/>
            <person name="Moumen B."/>
            <person name="Laverre T."/>
            <person name="Caubet Y."/>
            <person name="Peccoud J."/>
            <person name="Gilbert C."/>
            <person name="Cordaux R."/>
        </authorList>
    </citation>
    <scope>NUCLEOTIDE SEQUENCE [LARGE SCALE GENOMIC DNA]</scope>
    <source>
        <strain evidence="10">ANa2</strain>
        <tissue evidence="10">Whole body excluding digestive tract and cuticle</tissue>
    </source>
</reference>
<dbReference type="PANTHER" id="PTHR45793:SF5">
    <property type="entry name" value="HOMEOTIC PROTEIN OCELLILESS"/>
    <property type="match status" value="1"/>
</dbReference>
<dbReference type="Proteomes" id="UP000326759">
    <property type="component" value="Unassembled WGS sequence"/>
</dbReference>
<evidence type="ECO:0000256" key="7">
    <source>
        <dbReference type="RuleBase" id="RU000682"/>
    </source>
</evidence>